<reference evidence="2 3" key="1">
    <citation type="submission" date="2018-10" db="EMBL/GenBank/DDBJ databases">
        <title>Marmoricola sp. 4Q3S-7 whole genome shotgun sequence.</title>
        <authorList>
            <person name="Li F."/>
        </authorList>
    </citation>
    <scope>NUCLEOTIDE SEQUENCE [LARGE SCALE GENOMIC DNA]</scope>
    <source>
        <strain evidence="2 3">4Q3S-7</strain>
    </source>
</reference>
<keyword evidence="3" id="KW-1185">Reference proteome</keyword>
<proteinExistence type="predicted"/>
<dbReference type="InterPro" id="IPR007060">
    <property type="entry name" value="FtsL/DivIC"/>
</dbReference>
<dbReference type="AlphaFoldDB" id="A0A3L8P6J3"/>
<gene>
    <name evidence="2" type="ORF">D9V37_01740</name>
</gene>
<accession>A0A3L8P6J3</accession>
<dbReference type="Pfam" id="PF04977">
    <property type="entry name" value="DivIC"/>
    <property type="match status" value="1"/>
</dbReference>
<sequence length="145" mass="16415">MRSRFTGRMAILMVVLAVLVVSYASSMRAYLEQRHHIASLKAEIVSSQSDIDRLRTEKKRWKDPAYVETQAKLRFGWVMPGDTAYQVIGKDGKPLEDSDRLADADTVVRTTPKPWWSKEYDSLQQADHPPAATPTPATTIRPQSK</sequence>
<evidence type="ECO:0000313" key="2">
    <source>
        <dbReference type="EMBL" id="RLV50714.1"/>
    </source>
</evidence>
<dbReference type="Proteomes" id="UP000281708">
    <property type="component" value="Unassembled WGS sequence"/>
</dbReference>
<organism evidence="2 3">
    <name type="scientific">Nocardioides mangrovicus</name>
    <dbReference type="NCBI Taxonomy" id="2478913"/>
    <lineage>
        <taxon>Bacteria</taxon>
        <taxon>Bacillati</taxon>
        <taxon>Actinomycetota</taxon>
        <taxon>Actinomycetes</taxon>
        <taxon>Propionibacteriales</taxon>
        <taxon>Nocardioidaceae</taxon>
        <taxon>Nocardioides</taxon>
    </lineage>
</organism>
<evidence type="ECO:0000313" key="3">
    <source>
        <dbReference type="Proteomes" id="UP000281708"/>
    </source>
</evidence>
<protein>
    <submittedName>
        <fullName evidence="2">Septum formation initiator family protein</fullName>
    </submittedName>
</protein>
<feature type="region of interest" description="Disordered" evidence="1">
    <location>
        <begin position="118"/>
        <end position="145"/>
    </location>
</feature>
<dbReference type="EMBL" id="RDBE01000001">
    <property type="protein sequence ID" value="RLV50714.1"/>
    <property type="molecule type" value="Genomic_DNA"/>
</dbReference>
<name>A0A3L8P6J3_9ACTN</name>
<evidence type="ECO:0000256" key="1">
    <source>
        <dbReference type="SAM" id="MobiDB-lite"/>
    </source>
</evidence>
<comment type="caution">
    <text evidence="2">The sequence shown here is derived from an EMBL/GenBank/DDBJ whole genome shotgun (WGS) entry which is preliminary data.</text>
</comment>